<protein>
    <recommendedName>
        <fullName evidence="9">Sec-independent protein translocase protein TatA</fullName>
    </recommendedName>
</protein>
<evidence type="ECO:0000256" key="9">
    <source>
        <dbReference type="HAMAP-Rule" id="MF_00236"/>
    </source>
</evidence>
<evidence type="ECO:0000256" key="6">
    <source>
        <dbReference type="ARBA" id="ARBA00022989"/>
    </source>
</evidence>
<dbReference type="GeneID" id="84788636"/>
<proteinExistence type="inferred from homology"/>
<dbReference type="HAMAP" id="MF_00236">
    <property type="entry name" value="TatA_E"/>
    <property type="match status" value="1"/>
</dbReference>
<comment type="subcellular location">
    <subcellularLocation>
        <location evidence="1 9">Cell membrane</location>
        <topology evidence="1 9">Single-pass membrane protein</topology>
    </subcellularLocation>
</comment>
<accession>A0A1C3H2P3</accession>
<evidence type="ECO:0000256" key="8">
    <source>
        <dbReference type="ARBA" id="ARBA00023136"/>
    </source>
</evidence>
<feature type="transmembrane region" description="Helical" evidence="9">
    <location>
        <begin position="6"/>
        <end position="25"/>
    </location>
</feature>
<keyword evidence="6 9" id="KW-1133">Transmembrane helix</keyword>
<comment type="function">
    <text evidence="9">Part of the twin-arginine translocation (Tat) system that transports large folded proteins containing a characteristic twin-arginine motif in their signal peptide across membranes. TatA could form the protein-conducting channel of the Tat system.</text>
</comment>
<dbReference type="PANTHER" id="PTHR42982:SF1">
    <property type="entry name" value="SEC-INDEPENDENT PROTEIN TRANSLOCASE PROTEIN TATA"/>
    <property type="match status" value="1"/>
</dbReference>
<keyword evidence="5 9" id="KW-0653">Protein transport</keyword>
<dbReference type="Pfam" id="PF02416">
    <property type="entry name" value="TatA_B_E"/>
    <property type="match status" value="1"/>
</dbReference>
<gene>
    <name evidence="9" type="primary">tatA</name>
    <name evidence="11" type="ORF">CHUV0807_0521</name>
</gene>
<evidence type="ECO:0000313" key="12">
    <source>
        <dbReference type="Proteomes" id="UP000190837"/>
    </source>
</evidence>
<keyword evidence="7 9" id="KW-0811">Translocation</keyword>
<evidence type="ECO:0000256" key="5">
    <source>
        <dbReference type="ARBA" id="ARBA00022927"/>
    </source>
</evidence>
<keyword evidence="3 9" id="KW-1003">Cell membrane</keyword>
<dbReference type="EMBL" id="FKLO01000023">
    <property type="protein sequence ID" value="SAM59045.1"/>
    <property type="molecule type" value="Genomic_DNA"/>
</dbReference>
<comment type="similarity">
    <text evidence="9">Belongs to the TatA/E family.</text>
</comment>
<evidence type="ECO:0000256" key="2">
    <source>
        <dbReference type="ARBA" id="ARBA00022448"/>
    </source>
</evidence>
<evidence type="ECO:0000256" key="7">
    <source>
        <dbReference type="ARBA" id="ARBA00023010"/>
    </source>
</evidence>
<dbReference type="GO" id="GO:0043953">
    <property type="term" value="P:protein transport by the Tat complex"/>
    <property type="evidence" value="ECO:0007669"/>
    <property type="project" value="UniProtKB-UniRule"/>
</dbReference>
<reference evidence="12" key="1">
    <citation type="submission" date="2016-04" db="EMBL/GenBank/DDBJ databases">
        <authorList>
            <person name="Tagini F."/>
        </authorList>
    </citation>
    <scope>NUCLEOTIDE SEQUENCE [LARGE SCALE GENOMIC DNA]</scope>
    <source>
        <strain evidence="12">CHUV0807</strain>
    </source>
</reference>
<keyword evidence="8 9" id="KW-0472">Membrane</keyword>
<dbReference type="PANTHER" id="PTHR42982">
    <property type="entry name" value="SEC-INDEPENDENT PROTEIN TRANSLOCASE PROTEIN TATA"/>
    <property type="match status" value="1"/>
</dbReference>
<evidence type="ECO:0000256" key="1">
    <source>
        <dbReference type="ARBA" id="ARBA00004162"/>
    </source>
</evidence>
<evidence type="ECO:0000256" key="3">
    <source>
        <dbReference type="ARBA" id="ARBA00022475"/>
    </source>
</evidence>
<dbReference type="RefSeq" id="WP_004141058.1">
    <property type="nucleotide sequence ID" value="NZ_CAUPBE010000158.1"/>
</dbReference>
<keyword evidence="2 9" id="KW-0813">Transport</keyword>
<dbReference type="InterPro" id="IPR003369">
    <property type="entry name" value="TatA/B/E"/>
</dbReference>
<sequence>MGISPIQLLIVLIIVVAIFGTKKLGNVGADLGQAIKGFKNAMKDEEKPADKLEHQKTDAADTRIIEGEARREEEKTK</sequence>
<dbReference type="GO" id="GO:0033281">
    <property type="term" value="C:TAT protein transport complex"/>
    <property type="evidence" value="ECO:0007669"/>
    <property type="project" value="UniProtKB-UniRule"/>
</dbReference>
<dbReference type="Gene3D" id="1.20.5.3310">
    <property type="match status" value="1"/>
</dbReference>
<evidence type="ECO:0000256" key="4">
    <source>
        <dbReference type="ARBA" id="ARBA00022692"/>
    </source>
</evidence>
<feature type="region of interest" description="Disordered" evidence="10">
    <location>
        <begin position="46"/>
        <end position="77"/>
    </location>
</feature>
<dbReference type="AlphaFoldDB" id="A0A1C3H2P3"/>
<organism evidence="11 12">
    <name type="scientific">Cardiobacterium hominis</name>
    <dbReference type="NCBI Taxonomy" id="2718"/>
    <lineage>
        <taxon>Bacteria</taxon>
        <taxon>Pseudomonadati</taxon>
        <taxon>Pseudomonadota</taxon>
        <taxon>Gammaproteobacteria</taxon>
        <taxon>Cardiobacteriales</taxon>
        <taxon>Cardiobacteriaceae</taxon>
        <taxon>Cardiobacterium</taxon>
    </lineage>
</organism>
<name>A0A1C3H2P3_9GAMM</name>
<dbReference type="InterPro" id="IPR006312">
    <property type="entry name" value="TatA/E"/>
</dbReference>
<dbReference type="NCBIfam" id="TIGR01411">
    <property type="entry name" value="tatAE"/>
    <property type="match status" value="1"/>
</dbReference>
<dbReference type="Proteomes" id="UP000190837">
    <property type="component" value="Unassembled WGS sequence"/>
</dbReference>
<evidence type="ECO:0000313" key="11">
    <source>
        <dbReference type="EMBL" id="SAM59045.1"/>
    </source>
</evidence>
<comment type="subunit">
    <text evidence="9">The Tat system comprises two distinct complexes: a TatABC complex, containing multiple copies of TatA, TatB and TatC subunits, and a separate TatA complex, containing only TatA subunits. Substrates initially bind to the TatABC complex, which probably triggers association of the separate TatA complex to form the active translocon.</text>
</comment>
<keyword evidence="4 9" id="KW-0812">Transmembrane</keyword>
<dbReference type="OMA" id="GFKEGMN"/>
<evidence type="ECO:0000256" key="10">
    <source>
        <dbReference type="SAM" id="MobiDB-lite"/>
    </source>
</evidence>
<dbReference type="GO" id="GO:0008320">
    <property type="term" value="F:protein transmembrane transporter activity"/>
    <property type="evidence" value="ECO:0007669"/>
    <property type="project" value="UniProtKB-UniRule"/>
</dbReference>